<comment type="caution">
    <text evidence="1">The sequence shown here is derived from an EMBL/GenBank/DDBJ whole genome shotgun (WGS) entry which is preliminary data.</text>
</comment>
<dbReference type="InterPro" id="IPR013320">
    <property type="entry name" value="ConA-like_dom_sf"/>
</dbReference>
<dbReference type="Gene3D" id="3.40.33.10">
    <property type="entry name" value="CAP"/>
    <property type="match status" value="1"/>
</dbReference>
<reference evidence="1" key="1">
    <citation type="journal article" date="2023" name="Mol. Biol. Evol.">
        <title>Third-Generation Sequencing Reveals the Adaptive Role of the Epigenome in Three Deep-Sea Polychaetes.</title>
        <authorList>
            <person name="Perez M."/>
            <person name="Aroh O."/>
            <person name="Sun Y."/>
            <person name="Lan Y."/>
            <person name="Juniper S.K."/>
            <person name="Young C.R."/>
            <person name="Angers B."/>
            <person name="Qian P.Y."/>
        </authorList>
    </citation>
    <scope>NUCLEOTIDE SEQUENCE</scope>
    <source>
        <strain evidence="1">R07B-5</strain>
    </source>
</reference>
<proteinExistence type="predicted"/>
<dbReference type="Pfam" id="PF13385">
    <property type="entry name" value="Laminin_G_3"/>
    <property type="match status" value="1"/>
</dbReference>
<evidence type="ECO:0000313" key="2">
    <source>
        <dbReference type="Proteomes" id="UP001209878"/>
    </source>
</evidence>
<dbReference type="Proteomes" id="UP001209878">
    <property type="component" value="Unassembled WGS sequence"/>
</dbReference>
<dbReference type="SUPFAM" id="SSF49899">
    <property type="entry name" value="Concanavalin A-like lectins/glucanases"/>
    <property type="match status" value="2"/>
</dbReference>
<dbReference type="EMBL" id="JAODUO010001912">
    <property type="protein sequence ID" value="KAK2157096.1"/>
    <property type="molecule type" value="Genomic_DNA"/>
</dbReference>
<dbReference type="SUPFAM" id="SSF55797">
    <property type="entry name" value="PR-1-like"/>
    <property type="match status" value="1"/>
</dbReference>
<gene>
    <name evidence="1" type="ORF">NP493_1914g00021</name>
</gene>
<dbReference type="InterPro" id="IPR035940">
    <property type="entry name" value="CAP_sf"/>
</dbReference>
<sequence>MAWATTTEVGCAWRLNCPVYRGDKLYRHTFLLVCNYNPIFYYRPYKAKKATLAKDDLISCITFANGWNHMQGMNGLRLKNNGVTITSRGCLHGKCGSFSRGATLEIPFFNNRLTYRSFSVSFFFRSKTGRDGFLSNSCQPMSILWLWDGWKDIDKWHHFVLSWDGSEAFVYIDKVPTKHFYFQGWDHVQGTKGIYVKNNGVQLVSGDCVHNNCGYFDGQSFLSMPFFKGNLPEHGFSVSFFFKGLINDPSGPSAVSYNAWHHYALSWDGRTVSVYIDSVLTGQRPMLSGHLNRIICAMHIGLGAAELNKLSFYRGRMDEVCFLKGALSGDDVQKININPPYINLL</sequence>
<name>A0AAD9JPX2_RIDPI</name>
<protein>
    <submittedName>
        <fullName evidence="1">Uncharacterized protein</fullName>
    </submittedName>
</protein>
<keyword evidence="2" id="KW-1185">Reference proteome</keyword>
<evidence type="ECO:0000313" key="1">
    <source>
        <dbReference type="EMBL" id="KAK2157096.1"/>
    </source>
</evidence>
<dbReference type="Gene3D" id="2.60.120.200">
    <property type="match status" value="1"/>
</dbReference>
<accession>A0AAD9JPX2</accession>
<dbReference type="AlphaFoldDB" id="A0AAD9JPX2"/>
<organism evidence="1 2">
    <name type="scientific">Ridgeia piscesae</name>
    <name type="common">Tubeworm</name>
    <dbReference type="NCBI Taxonomy" id="27915"/>
    <lineage>
        <taxon>Eukaryota</taxon>
        <taxon>Metazoa</taxon>
        <taxon>Spiralia</taxon>
        <taxon>Lophotrochozoa</taxon>
        <taxon>Annelida</taxon>
        <taxon>Polychaeta</taxon>
        <taxon>Sedentaria</taxon>
        <taxon>Canalipalpata</taxon>
        <taxon>Sabellida</taxon>
        <taxon>Siboglinidae</taxon>
        <taxon>Ridgeia</taxon>
    </lineage>
</organism>